<dbReference type="FunFam" id="1.10.10.10:FF:000214">
    <property type="entry name" value="Methylated-DNA--protein-cysteine methyltransferase"/>
    <property type="match status" value="1"/>
</dbReference>
<dbReference type="GO" id="GO:0032259">
    <property type="term" value="P:methylation"/>
    <property type="evidence" value="ECO:0007669"/>
    <property type="project" value="UniProtKB-KW"/>
</dbReference>
<dbReference type="NCBIfam" id="NF007626">
    <property type="entry name" value="PRK10286.1"/>
    <property type="match status" value="1"/>
</dbReference>
<dbReference type="CDD" id="cd06445">
    <property type="entry name" value="ATase"/>
    <property type="match status" value="1"/>
</dbReference>
<evidence type="ECO:0000313" key="13">
    <source>
        <dbReference type="Proteomes" id="UP000292445"/>
    </source>
</evidence>
<keyword evidence="4 9" id="KW-0489">Methyltransferase</keyword>
<accession>A0A4Q7NFC8</accession>
<dbReference type="PROSITE" id="PS00374">
    <property type="entry name" value="MGMT"/>
    <property type="match status" value="1"/>
</dbReference>
<keyword evidence="13" id="KW-1185">Reference proteome</keyword>
<dbReference type="Gene3D" id="1.10.10.10">
    <property type="entry name" value="Winged helix-like DNA-binding domain superfamily/Winged helix DNA-binding domain"/>
    <property type="match status" value="1"/>
</dbReference>
<keyword evidence="3 9" id="KW-0963">Cytoplasm</keyword>
<evidence type="ECO:0000256" key="2">
    <source>
        <dbReference type="ARBA" id="ARBA00008711"/>
    </source>
</evidence>
<dbReference type="PANTHER" id="PTHR10815:SF5">
    <property type="entry name" value="METHYLATED-DNA--PROTEIN-CYSTEINE METHYLTRANSFERASE"/>
    <property type="match status" value="1"/>
</dbReference>
<comment type="catalytic activity">
    <reaction evidence="8 9">
        <text>a 6-O-methyl-2'-deoxyguanosine in DNA + L-cysteinyl-[protein] = S-methyl-L-cysteinyl-[protein] + a 2'-deoxyguanosine in DNA</text>
        <dbReference type="Rhea" id="RHEA:24000"/>
        <dbReference type="Rhea" id="RHEA-COMP:10131"/>
        <dbReference type="Rhea" id="RHEA-COMP:10132"/>
        <dbReference type="Rhea" id="RHEA-COMP:11367"/>
        <dbReference type="Rhea" id="RHEA-COMP:11368"/>
        <dbReference type="ChEBI" id="CHEBI:29950"/>
        <dbReference type="ChEBI" id="CHEBI:82612"/>
        <dbReference type="ChEBI" id="CHEBI:85445"/>
        <dbReference type="ChEBI" id="CHEBI:85448"/>
        <dbReference type="EC" id="2.1.1.63"/>
    </reaction>
</comment>
<comment type="subcellular location">
    <subcellularLocation>
        <location evidence="9">Cytoplasm</location>
    </subcellularLocation>
</comment>
<dbReference type="SUPFAM" id="SSF53155">
    <property type="entry name" value="Methylated DNA-protein cysteine methyltransferase domain"/>
    <property type="match status" value="1"/>
</dbReference>
<comment type="caution">
    <text evidence="12">The sequence shown here is derived from an EMBL/GenBank/DDBJ whole genome shotgun (WGS) entry which is preliminary data.</text>
</comment>
<keyword evidence="6 9" id="KW-0227">DNA damage</keyword>
<dbReference type="InterPro" id="IPR014048">
    <property type="entry name" value="MethylDNA_cys_MeTrfase_DNA-bd"/>
</dbReference>
<protein>
    <recommendedName>
        <fullName evidence="9">Methylated-DNA--protein-cysteine methyltransferase</fullName>
        <ecNumber evidence="9">2.1.1.63</ecNumber>
    </recommendedName>
    <alternativeName>
        <fullName evidence="9">6-O-methylguanine-DNA methyltransferase</fullName>
        <shortName evidence="9">MGMT</shortName>
    </alternativeName>
    <alternativeName>
        <fullName evidence="9">O-6-methylguanine-DNA-alkyltransferase</fullName>
    </alternativeName>
</protein>
<evidence type="ECO:0000256" key="5">
    <source>
        <dbReference type="ARBA" id="ARBA00022679"/>
    </source>
</evidence>
<evidence type="ECO:0000256" key="1">
    <source>
        <dbReference type="ARBA" id="ARBA00001286"/>
    </source>
</evidence>
<comment type="function">
    <text evidence="9">Involved in the cellular defense against the biological effects of O6-methylguanine (O6-MeG) and O4-methylthymine (O4-MeT) in DNA. Repairs the methylated nucleobase in DNA by stoichiometrically transferring the methyl group to a cysteine residue in the enzyme. This is a suicide reaction: the enzyme is irreversibly inactivated.</text>
</comment>
<evidence type="ECO:0000256" key="9">
    <source>
        <dbReference type="HAMAP-Rule" id="MF_00772"/>
    </source>
</evidence>
<feature type="active site" description="Nucleophile; methyl group acceptor" evidence="9">
    <location>
        <position position="141"/>
    </location>
</feature>
<dbReference type="GO" id="GO:0005737">
    <property type="term" value="C:cytoplasm"/>
    <property type="evidence" value="ECO:0007669"/>
    <property type="project" value="UniProtKB-SubCell"/>
</dbReference>
<dbReference type="SUPFAM" id="SSF46767">
    <property type="entry name" value="Methylated DNA-protein cysteine methyltransferase, C-terminal domain"/>
    <property type="match status" value="1"/>
</dbReference>
<dbReference type="GO" id="GO:0006307">
    <property type="term" value="P:DNA alkylation repair"/>
    <property type="evidence" value="ECO:0007669"/>
    <property type="project" value="UniProtKB-UniRule"/>
</dbReference>
<reference evidence="12 13" key="1">
    <citation type="submission" date="2019-02" db="EMBL/GenBank/DDBJ databases">
        <title>Genomic Encyclopedia of Type Strains, Phase IV (KMG-IV): sequencing the most valuable type-strain genomes for metagenomic binning, comparative biology and taxonomic classification.</title>
        <authorList>
            <person name="Goeker M."/>
        </authorList>
    </citation>
    <scope>NUCLEOTIDE SEQUENCE [LARGE SCALE GENOMIC DNA]</scope>
    <source>
        <strain evidence="12 13">K24</strain>
    </source>
</reference>
<name>A0A4Q7NFC8_9BURK</name>
<comment type="catalytic activity">
    <reaction evidence="1 9">
        <text>a 4-O-methyl-thymidine in DNA + L-cysteinyl-[protein] = a thymidine in DNA + S-methyl-L-cysteinyl-[protein]</text>
        <dbReference type="Rhea" id="RHEA:53428"/>
        <dbReference type="Rhea" id="RHEA-COMP:10131"/>
        <dbReference type="Rhea" id="RHEA-COMP:10132"/>
        <dbReference type="Rhea" id="RHEA-COMP:13555"/>
        <dbReference type="Rhea" id="RHEA-COMP:13556"/>
        <dbReference type="ChEBI" id="CHEBI:29950"/>
        <dbReference type="ChEBI" id="CHEBI:82612"/>
        <dbReference type="ChEBI" id="CHEBI:137386"/>
        <dbReference type="ChEBI" id="CHEBI:137387"/>
        <dbReference type="EC" id="2.1.1.63"/>
    </reaction>
</comment>
<comment type="miscellaneous">
    <text evidence="9">This enzyme catalyzes only one turnover and therefore is not strictly catalytic. According to one definition, an enzyme is a biocatalyst that acts repeatedly and over many reaction cycles.</text>
</comment>
<dbReference type="RefSeq" id="WP_207222014.1">
    <property type="nucleotide sequence ID" value="NZ_SGXC01000002.1"/>
</dbReference>
<gene>
    <name evidence="12" type="ORF">EV675_4508</name>
</gene>
<dbReference type="GO" id="GO:0003908">
    <property type="term" value="F:methylated-DNA-[protein]-cysteine S-methyltransferase activity"/>
    <property type="evidence" value="ECO:0007669"/>
    <property type="project" value="UniProtKB-UniRule"/>
</dbReference>
<evidence type="ECO:0000256" key="8">
    <source>
        <dbReference type="ARBA" id="ARBA00049348"/>
    </source>
</evidence>
<dbReference type="InterPro" id="IPR036388">
    <property type="entry name" value="WH-like_DNA-bd_sf"/>
</dbReference>
<evidence type="ECO:0000256" key="7">
    <source>
        <dbReference type="ARBA" id="ARBA00023204"/>
    </source>
</evidence>
<evidence type="ECO:0000256" key="4">
    <source>
        <dbReference type="ARBA" id="ARBA00022603"/>
    </source>
</evidence>
<dbReference type="Pfam" id="PF02870">
    <property type="entry name" value="Methyltransf_1N"/>
    <property type="match status" value="1"/>
</dbReference>
<dbReference type="InterPro" id="IPR036631">
    <property type="entry name" value="MGMT_N_sf"/>
</dbReference>
<keyword evidence="5 9" id="KW-0808">Transferase</keyword>
<comment type="similarity">
    <text evidence="2 9">Belongs to the MGMT family.</text>
</comment>
<evidence type="ECO:0000256" key="3">
    <source>
        <dbReference type="ARBA" id="ARBA00022490"/>
    </source>
</evidence>
<dbReference type="InterPro" id="IPR036217">
    <property type="entry name" value="MethylDNA_cys_MeTrfase_DNAb"/>
</dbReference>
<dbReference type="HAMAP" id="MF_00772">
    <property type="entry name" value="OGT"/>
    <property type="match status" value="1"/>
</dbReference>
<organism evidence="12 13">
    <name type="scientific">Pigmentiphaga kullae</name>
    <dbReference type="NCBI Taxonomy" id="151784"/>
    <lineage>
        <taxon>Bacteria</taxon>
        <taxon>Pseudomonadati</taxon>
        <taxon>Pseudomonadota</taxon>
        <taxon>Betaproteobacteria</taxon>
        <taxon>Burkholderiales</taxon>
        <taxon>Alcaligenaceae</taxon>
        <taxon>Pigmentiphaga</taxon>
    </lineage>
</organism>
<dbReference type="InterPro" id="IPR008332">
    <property type="entry name" value="MethylG_MeTrfase_N"/>
</dbReference>
<dbReference type="NCBIfam" id="TIGR00589">
    <property type="entry name" value="ogt"/>
    <property type="match status" value="1"/>
</dbReference>
<dbReference type="InterPro" id="IPR001497">
    <property type="entry name" value="MethylDNA_cys_MeTrfase_AS"/>
</dbReference>
<dbReference type="Pfam" id="PF01035">
    <property type="entry name" value="DNA_binding_1"/>
    <property type="match status" value="1"/>
</dbReference>
<dbReference type="Gene3D" id="3.30.160.70">
    <property type="entry name" value="Methylated DNA-protein cysteine methyltransferase domain"/>
    <property type="match status" value="1"/>
</dbReference>
<evidence type="ECO:0000259" key="10">
    <source>
        <dbReference type="Pfam" id="PF01035"/>
    </source>
</evidence>
<sequence>MTTLTLLVEYRPTPVGRMLILTDEEGRLRAVDWEDYQPRMHELLGHHYGRQGYALRDRGAPSEARRRLDAYMQGELPAIDDLEVATAGTDFQRDVWRELRRIPVGQTISYSELAQRIGRPKAVRAVGLANGANPVSIVVPCHRVIGANASLTGYGGGLHRKVWLLEHEGVRLAARESRRQPALF</sequence>
<dbReference type="EC" id="2.1.1.63" evidence="9"/>
<feature type="domain" description="Methylated-DNA-[protein]-cysteine S-methyltransferase DNA binding" evidence="10">
    <location>
        <begin position="90"/>
        <end position="170"/>
    </location>
</feature>
<keyword evidence="7 9" id="KW-0234">DNA repair</keyword>
<dbReference type="AlphaFoldDB" id="A0A4Q7NFC8"/>
<dbReference type="EMBL" id="SGXC01000002">
    <property type="protein sequence ID" value="RZS81878.1"/>
    <property type="molecule type" value="Genomic_DNA"/>
</dbReference>
<evidence type="ECO:0000313" key="12">
    <source>
        <dbReference type="EMBL" id="RZS81878.1"/>
    </source>
</evidence>
<feature type="domain" description="Methylguanine DNA methyltransferase ribonuclease-like" evidence="11">
    <location>
        <begin position="10"/>
        <end position="84"/>
    </location>
</feature>
<proteinExistence type="inferred from homology"/>
<dbReference type="InterPro" id="IPR023546">
    <property type="entry name" value="MGMT"/>
</dbReference>
<dbReference type="Proteomes" id="UP000292445">
    <property type="component" value="Unassembled WGS sequence"/>
</dbReference>
<dbReference type="PANTHER" id="PTHR10815">
    <property type="entry name" value="METHYLATED-DNA--PROTEIN-CYSTEINE METHYLTRANSFERASE"/>
    <property type="match status" value="1"/>
</dbReference>
<evidence type="ECO:0000259" key="11">
    <source>
        <dbReference type="Pfam" id="PF02870"/>
    </source>
</evidence>
<evidence type="ECO:0000256" key="6">
    <source>
        <dbReference type="ARBA" id="ARBA00022763"/>
    </source>
</evidence>